<accession>A0ACB9GS29</accession>
<evidence type="ECO:0000313" key="2">
    <source>
        <dbReference type="Proteomes" id="UP001056120"/>
    </source>
</evidence>
<keyword evidence="2" id="KW-1185">Reference proteome</keyword>
<sequence length="170" mass="18683">MSSLDPSLASISCADNRIHILKMPRMEILKSISGIKLPSPVPEMFRGSCKDFVFDHAAGLVQVCERNHQPSDDVTMILNLVTLSFEGSVMCTVETRMAEEGIGGFVTLKFWKRGSQNNDFSLSTVIYEPHRDAGASAVAFHPIRGMAVSASYGGDFKFGLATMKFNRMID</sequence>
<reference evidence="2" key="1">
    <citation type="journal article" date="2022" name="Mol. Ecol. Resour.">
        <title>The genomes of chicory, endive, great burdock and yacon provide insights into Asteraceae palaeo-polyploidization history and plant inulin production.</title>
        <authorList>
            <person name="Fan W."/>
            <person name="Wang S."/>
            <person name="Wang H."/>
            <person name="Wang A."/>
            <person name="Jiang F."/>
            <person name="Liu H."/>
            <person name="Zhao H."/>
            <person name="Xu D."/>
            <person name="Zhang Y."/>
        </authorList>
    </citation>
    <scope>NUCLEOTIDE SEQUENCE [LARGE SCALE GENOMIC DNA]</scope>
    <source>
        <strain evidence="2">cv. Yunnan</strain>
    </source>
</reference>
<reference evidence="1 2" key="2">
    <citation type="journal article" date="2022" name="Mol. Ecol. Resour.">
        <title>The genomes of chicory, endive, great burdock and yacon provide insights into Asteraceae paleo-polyploidization history and plant inulin production.</title>
        <authorList>
            <person name="Fan W."/>
            <person name="Wang S."/>
            <person name="Wang H."/>
            <person name="Wang A."/>
            <person name="Jiang F."/>
            <person name="Liu H."/>
            <person name="Zhao H."/>
            <person name="Xu D."/>
            <person name="Zhang Y."/>
        </authorList>
    </citation>
    <scope>NUCLEOTIDE SEQUENCE [LARGE SCALE GENOMIC DNA]</scope>
    <source>
        <strain evidence="2">cv. Yunnan</strain>
        <tissue evidence="1">Leaves</tissue>
    </source>
</reference>
<comment type="caution">
    <text evidence="1">The sequence shown here is derived from an EMBL/GenBank/DDBJ whole genome shotgun (WGS) entry which is preliminary data.</text>
</comment>
<gene>
    <name evidence="1" type="ORF">L1987_45016</name>
</gene>
<dbReference type="EMBL" id="CM042031">
    <property type="protein sequence ID" value="KAI3785890.1"/>
    <property type="molecule type" value="Genomic_DNA"/>
</dbReference>
<organism evidence="1 2">
    <name type="scientific">Smallanthus sonchifolius</name>
    <dbReference type="NCBI Taxonomy" id="185202"/>
    <lineage>
        <taxon>Eukaryota</taxon>
        <taxon>Viridiplantae</taxon>
        <taxon>Streptophyta</taxon>
        <taxon>Embryophyta</taxon>
        <taxon>Tracheophyta</taxon>
        <taxon>Spermatophyta</taxon>
        <taxon>Magnoliopsida</taxon>
        <taxon>eudicotyledons</taxon>
        <taxon>Gunneridae</taxon>
        <taxon>Pentapetalae</taxon>
        <taxon>asterids</taxon>
        <taxon>campanulids</taxon>
        <taxon>Asterales</taxon>
        <taxon>Asteraceae</taxon>
        <taxon>Asteroideae</taxon>
        <taxon>Heliantheae alliance</taxon>
        <taxon>Millerieae</taxon>
        <taxon>Smallanthus</taxon>
    </lineage>
</organism>
<protein>
    <submittedName>
        <fullName evidence="1">Uncharacterized protein</fullName>
    </submittedName>
</protein>
<dbReference type="Proteomes" id="UP001056120">
    <property type="component" value="Linkage Group LG14"/>
</dbReference>
<proteinExistence type="predicted"/>
<evidence type="ECO:0000313" key="1">
    <source>
        <dbReference type="EMBL" id="KAI3785890.1"/>
    </source>
</evidence>
<name>A0ACB9GS29_9ASTR</name>